<dbReference type="PANTHER" id="PTHR35562">
    <property type="entry name" value="DNA ENDONUCLEASE SMRA-RELATED"/>
    <property type="match status" value="1"/>
</dbReference>
<evidence type="ECO:0000313" key="3">
    <source>
        <dbReference type="Proteomes" id="UP000306585"/>
    </source>
</evidence>
<dbReference type="Proteomes" id="UP000306585">
    <property type="component" value="Unassembled WGS sequence"/>
</dbReference>
<sequence>MPPETDEDLFAEAMGRVQPLPEIDKITPDRRLPRGHQVAVRHRHRQPSGLMADGPAARRVEPWSLVADGISRERLKRLAAGDPSVACTFDLHGMTCDMALSALADGFARAVADDDVRVICIIHGRGLHSSDGKPVLKKAVYHWLTDGPFAGQVLAAIPRPGSGGGACLVLLRRTMA</sequence>
<comment type="caution">
    <text evidence="2">The sequence shown here is derived from an EMBL/GenBank/DDBJ whole genome shotgun (WGS) entry which is preliminary data.</text>
</comment>
<evidence type="ECO:0000313" key="2">
    <source>
        <dbReference type="EMBL" id="TLS66983.1"/>
    </source>
</evidence>
<gene>
    <name evidence="2" type="ORF">FEF65_08470</name>
</gene>
<accession>A0A5R9GRD4</accession>
<organism evidence="2 3">
    <name type="scientific">Mariprofundus erugo</name>
    <dbReference type="NCBI Taxonomy" id="2528639"/>
    <lineage>
        <taxon>Bacteria</taxon>
        <taxon>Pseudomonadati</taxon>
        <taxon>Pseudomonadota</taxon>
        <taxon>Candidatius Mariprofundia</taxon>
        <taxon>Mariprofundales</taxon>
        <taxon>Mariprofundaceae</taxon>
        <taxon>Mariprofundus</taxon>
    </lineage>
</organism>
<proteinExistence type="predicted"/>
<feature type="domain" description="Smr" evidence="1">
    <location>
        <begin position="89"/>
        <end position="172"/>
    </location>
</feature>
<dbReference type="PANTHER" id="PTHR35562:SF2">
    <property type="entry name" value="DNA ENDONUCLEASE SMRA-RELATED"/>
    <property type="match status" value="1"/>
</dbReference>
<dbReference type="Pfam" id="PF01713">
    <property type="entry name" value="Smr"/>
    <property type="match status" value="1"/>
</dbReference>
<name>A0A5R9GRD4_9PROT</name>
<reference evidence="2 3" key="1">
    <citation type="journal article" date="2019" name="Appl. Environ. Microbiol.">
        <title>Environmental Evidence and Genomic Insight of Iron-oxidizing Bacteria Preference Towards More Corrosion Resistant Stainless Steel at Higher Salinities.</title>
        <authorList>
            <person name="Garrison C.E."/>
            <person name="Price K.A."/>
            <person name="Field E.K."/>
        </authorList>
    </citation>
    <scope>NUCLEOTIDE SEQUENCE [LARGE SCALE GENOMIC DNA]</scope>
    <source>
        <strain evidence="2 3">P3</strain>
    </source>
</reference>
<dbReference type="SMART" id="SM00463">
    <property type="entry name" value="SMR"/>
    <property type="match status" value="1"/>
</dbReference>
<dbReference type="AlphaFoldDB" id="A0A5R9GRD4"/>
<dbReference type="InterPro" id="IPR036063">
    <property type="entry name" value="Smr_dom_sf"/>
</dbReference>
<evidence type="ECO:0000259" key="1">
    <source>
        <dbReference type="PROSITE" id="PS50828"/>
    </source>
</evidence>
<dbReference type="InterPro" id="IPR002625">
    <property type="entry name" value="Smr_dom"/>
</dbReference>
<dbReference type="RefSeq" id="WP_138239373.1">
    <property type="nucleotide sequence ID" value="NZ_VBRY01000007.1"/>
</dbReference>
<dbReference type="EMBL" id="VBRY01000007">
    <property type="protein sequence ID" value="TLS66983.1"/>
    <property type="molecule type" value="Genomic_DNA"/>
</dbReference>
<dbReference type="Gene3D" id="3.30.1370.110">
    <property type="match status" value="1"/>
</dbReference>
<keyword evidence="3" id="KW-1185">Reference proteome</keyword>
<protein>
    <recommendedName>
        <fullName evidence="1">Smr domain-containing protein</fullName>
    </recommendedName>
</protein>
<dbReference type="SUPFAM" id="SSF160443">
    <property type="entry name" value="SMR domain-like"/>
    <property type="match status" value="1"/>
</dbReference>
<dbReference type="PROSITE" id="PS50828">
    <property type="entry name" value="SMR"/>
    <property type="match status" value="1"/>
</dbReference>